<accession>A0ABU3LNK7</accession>
<feature type="domain" description="Intradiol ring-cleavage dioxygenases" evidence="7">
    <location>
        <begin position="125"/>
        <end position="153"/>
    </location>
</feature>
<comment type="cofactor">
    <cofactor evidence="1">
        <name>Fe(3+)</name>
        <dbReference type="ChEBI" id="CHEBI:29034"/>
    </cofactor>
</comment>
<dbReference type="InterPro" id="IPR000627">
    <property type="entry name" value="Intradiol_dOase_C"/>
</dbReference>
<evidence type="ECO:0000256" key="6">
    <source>
        <dbReference type="ARBA" id="ARBA00023004"/>
    </source>
</evidence>
<evidence type="ECO:0000313" key="8">
    <source>
        <dbReference type="EMBL" id="MDT7840349.1"/>
    </source>
</evidence>
<evidence type="ECO:0000256" key="4">
    <source>
        <dbReference type="ARBA" id="ARBA00022964"/>
    </source>
</evidence>
<comment type="caution">
    <text evidence="8">The sequence shown here is derived from an EMBL/GenBank/DDBJ whole genome shotgun (WGS) entry which is preliminary data.</text>
</comment>
<reference evidence="9" key="1">
    <citation type="submission" date="2023-07" db="EMBL/GenBank/DDBJ databases">
        <title>Draft genome sequence of the endophytic actinobacterium Streptomyces justiciae WPN32, a potential antibiotic producer.</title>
        <authorList>
            <person name="Yasawong M."/>
            <person name="Pana W."/>
            <person name="Ganta P."/>
            <person name="Santapan N."/>
            <person name="Songngamsuk T."/>
            <person name="Phatcharaharikarn M."/>
            <person name="Kerdtoob S."/>
            <person name="Nantapong N."/>
        </authorList>
    </citation>
    <scope>NUCLEOTIDE SEQUENCE [LARGE SCALE GENOMIC DNA]</scope>
    <source>
        <strain evidence="9">WPN32</strain>
    </source>
</reference>
<gene>
    <name evidence="8" type="ORF">RQC66_06360</name>
</gene>
<evidence type="ECO:0000256" key="2">
    <source>
        <dbReference type="ARBA" id="ARBA00007825"/>
    </source>
</evidence>
<dbReference type="EMBL" id="JAVTLL010000004">
    <property type="protein sequence ID" value="MDT7840349.1"/>
    <property type="molecule type" value="Genomic_DNA"/>
</dbReference>
<organism evidence="8 9">
    <name type="scientific">Streptomyces justiciae</name>
    <dbReference type="NCBI Taxonomy" id="2780140"/>
    <lineage>
        <taxon>Bacteria</taxon>
        <taxon>Bacillati</taxon>
        <taxon>Actinomycetota</taxon>
        <taxon>Actinomycetes</taxon>
        <taxon>Kitasatosporales</taxon>
        <taxon>Streptomycetaceae</taxon>
        <taxon>Streptomyces</taxon>
    </lineage>
</organism>
<evidence type="ECO:0000256" key="3">
    <source>
        <dbReference type="ARBA" id="ARBA00022723"/>
    </source>
</evidence>
<evidence type="ECO:0000256" key="1">
    <source>
        <dbReference type="ARBA" id="ARBA00001965"/>
    </source>
</evidence>
<dbReference type="CDD" id="cd03461">
    <property type="entry name" value="1_2-HQD"/>
    <property type="match status" value="1"/>
</dbReference>
<dbReference type="PROSITE" id="PS00083">
    <property type="entry name" value="INTRADIOL_DIOXYGENAS"/>
    <property type="match status" value="1"/>
</dbReference>
<evidence type="ECO:0000259" key="7">
    <source>
        <dbReference type="PROSITE" id="PS00083"/>
    </source>
</evidence>
<dbReference type="PANTHER" id="PTHR33711">
    <property type="entry name" value="DIOXYGENASE, PUTATIVE (AFU_ORTHOLOGUE AFUA_2G02910)-RELATED"/>
    <property type="match status" value="1"/>
</dbReference>
<dbReference type="PANTHER" id="PTHR33711:SF7">
    <property type="entry name" value="INTRADIOL RING-CLEAVAGE DIOXYGENASES DOMAIN-CONTAINING PROTEIN-RELATED"/>
    <property type="match status" value="1"/>
</dbReference>
<dbReference type="SUPFAM" id="SSF49482">
    <property type="entry name" value="Aromatic compound dioxygenase"/>
    <property type="match status" value="1"/>
</dbReference>
<keyword evidence="3" id="KW-0479">Metal-binding</keyword>
<name>A0ABU3LNK7_9ACTN</name>
<evidence type="ECO:0000313" key="9">
    <source>
        <dbReference type="Proteomes" id="UP001257948"/>
    </source>
</evidence>
<dbReference type="InterPro" id="IPR050770">
    <property type="entry name" value="Intradiol_RC_Dioxygenase"/>
</dbReference>
<keyword evidence="6" id="KW-0408">Iron</keyword>
<keyword evidence="4 8" id="KW-0223">Dioxygenase</keyword>
<dbReference type="Pfam" id="PF04444">
    <property type="entry name" value="Dioxygenase_N"/>
    <property type="match status" value="1"/>
</dbReference>
<evidence type="ECO:0000256" key="5">
    <source>
        <dbReference type="ARBA" id="ARBA00023002"/>
    </source>
</evidence>
<proteinExistence type="inferred from homology"/>
<keyword evidence="9" id="KW-1185">Reference proteome</keyword>
<keyword evidence="5" id="KW-0560">Oxidoreductase</keyword>
<dbReference type="GO" id="GO:0051213">
    <property type="term" value="F:dioxygenase activity"/>
    <property type="evidence" value="ECO:0007669"/>
    <property type="project" value="UniProtKB-KW"/>
</dbReference>
<dbReference type="Proteomes" id="UP001257948">
    <property type="component" value="Unassembled WGS sequence"/>
</dbReference>
<protein>
    <submittedName>
        <fullName evidence="8">Intradiol ring-cleavage dioxygenase</fullName>
    </submittedName>
</protein>
<dbReference type="RefSeq" id="WP_314198917.1">
    <property type="nucleotide sequence ID" value="NZ_JAVTLL010000004.1"/>
</dbReference>
<comment type="similarity">
    <text evidence="2">Belongs to the intradiol ring-cleavage dioxygenase family.</text>
</comment>
<dbReference type="InterPro" id="IPR015889">
    <property type="entry name" value="Intradiol_dOase_core"/>
</dbReference>
<sequence length="283" mass="30714">MTTDVTDEAIHSLRDTADPRLRELLTALVRHLHDFARETRLTQGEWEAAIRFLTATGQTCTDTRQEFILLSDVLGLSMLLETLHGHSTPDATESTVLGPFHMTESPVRELGADIDLVGDGEPCVVSGRVLSADGTPLPGATLDVWQANAQGFYDVQQPGVQPAGNGRGLFTTDTEGRFHFRTCVPSSYPIPTDGPVGDLLRATGRHPYRPAHIHFIASAPGHAPVTTHIFVAGDKYLDSDAVFAVKQSLVRDFTPTDDPSLAAELGVPNPFRHAHIDLVLERA</sequence>
<dbReference type="Gene3D" id="2.60.130.10">
    <property type="entry name" value="Aromatic compound dioxygenase"/>
    <property type="match status" value="1"/>
</dbReference>
<dbReference type="InterPro" id="IPR039390">
    <property type="entry name" value="1_2-HQD/HQD"/>
</dbReference>
<dbReference type="InterPro" id="IPR007535">
    <property type="entry name" value="Catechol_dOase_N"/>
</dbReference>
<dbReference type="Pfam" id="PF00775">
    <property type="entry name" value="Dioxygenase_C"/>
    <property type="match status" value="1"/>
</dbReference>